<dbReference type="Pfam" id="PF05922">
    <property type="entry name" value="Inhibitor_I9"/>
    <property type="match status" value="1"/>
</dbReference>
<dbReference type="PRINTS" id="PR00723">
    <property type="entry name" value="SUBTILISIN"/>
</dbReference>
<dbReference type="CDD" id="cd02120">
    <property type="entry name" value="PA_subtilisin_like"/>
    <property type="match status" value="1"/>
</dbReference>
<keyword evidence="4 11" id="KW-0732">Signal</keyword>
<comment type="subcellular location">
    <subcellularLocation>
        <location evidence="1">Secreted</location>
    </subcellularLocation>
</comment>
<evidence type="ECO:0000256" key="6">
    <source>
        <dbReference type="ARBA" id="ARBA00022825"/>
    </source>
</evidence>
<dbReference type="PROSITE" id="PS00137">
    <property type="entry name" value="SUBTILASE_HIS"/>
    <property type="match status" value="1"/>
</dbReference>
<feature type="domain" description="Inhibitor I9" evidence="14">
    <location>
        <begin position="31"/>
        <end position="109"/>
    </location>
</feature>
<dbReference type="Pfam" id="PF17766">
    <property type="entry name" value="fn3_6"/>
    <property type="match status" value="1"/>
</dbReference>
<evidence type="ECO:0000256" key="7">
    <source>
        <dbReference type="ARBA" id="ARBA00023180"/>
    </source>
</evidence>
<feature type="active site" description="Charge relay system" evidence="8 9">
    <location>
        <position position="215"/>
    </location>
</feature>
<feature type="chain" id="PRO_5032890963" description="Subtilisin-like protease SBT1.7" evidence="11">
    <location>
        <begin position="26"/>
        <end position="715"/>
    </location>
</feature>
<evidence type="ECO:0000256" key="2">
    <source>
        <dbReference type="ARBA" id="ARBA00011073"/>
    </source>
</evidence>
<evidence type="ECO:0000256" key="10">
    <source>
        <dbReference type="RuleBase" id="RU003355"/>
    </source>
</evidence>
<protein>
    <recommendedName>
        <fullName evidence="18">Subtilisin-like protease SBT1.7</fullName>
    </recommendedName>
</protein>
<evidence type="ECO:0000256" key="4">
    <source>
        <dbReference type="ARBA" id="ARBA00022729"/>
    </source>
</evidence>
<evidence type="ECO:0000256" key="9">
    <source>
        <dbReference type="PROSITE-ProRule" id="PRU01240"/>
    </source>
</evidence>
<feature type="signal peptide" evidence="11">
    <location>
        <begin position="1"/>
        <end position="25"/>
    </location>
</feature>
<dbReference type="Gene3D" id="2.60.40.2310">
    <property type="match status" value="1"/>
</dbReference>
<dbReference type="InterPro" id="IPR034197">
    <property type="entry name" value="Peptidases_S8_3"/>
</dbReference>
<evidence type="ECO:0000259" key="14">
    <source>
        <dbReference type="Pfam" id="PF05922"/>
    </source>
</evidence>
<dbReference type="PANTHER" id="PTHR10795">
    <property type="entry name" value="PROPROTEIN CONVERTASE SUBTILISIN/KEXIN"/>
    <property type="match status" value="1"/>
</dbReference>
<keyword evidence="3 9" id="KW-0645">Protease</keyword>
<sequence length="715" mass="76958">MGKRKILMAIIFVQFTAYAIFTASSSEIPSTFIVLVSKTEKPTTLTSDRHWYTSLLTSIPFSSPKKPEILYTYEHAIHGLAAQLTSTQATELRKLPGVLSVLLGQTNHIHTTHSPDFLELSSTSVLWPSTDYGDDVIVGVIDTGIWPGHESFSDDGLLPVPSRWTGTCETSSDFPAAACNKKVIGARAFYRAYEARYGPMNTTVESKSPKDTVGHGTHVASTVAGYPVNDAGFLGYAMGVARGIAPKAKIAMYKACWLKSCEDADLLAALDQAIVDGVDVISMSVGKNISLPYYQYLMAIGTLRAVNKGDYGNRLCFRSSTLSSGVAGKIVLCDRGELDDVVKGITVKQAGGAGMILASTAESGPSAIANAHLLPATMVDQTAGDLIRNYIRSQPSPTAKFYFAGTVNGPDAPPAPQVAPFSSRGPNAITPEIIKPDLIAPGVNILAAWTWESSPTQLPFEIDPRHVKFNIISGTSMACPHVSALAAMLRKLYPQWSPAAVKSALMTTTINKDNSGQNIKDFGTGNDATPFQFGSGHVDAVKVHDPGLVYDMGIYDYIGFLCSIGYSSNLIANMIQDPTLVVNCATQGFPNPGYLNYPSFSVVFNSDREVVEYYRAVRNVGQSTNVVYVSQIYGPPSVGISVTPSSLVFNARNPILQYRVTFSSLAYQTGDTTPAFGWIVWTDGVHQVKSPVAFTWSNINPIQEFVPIEDTSAVI</sequence>
<dbReference type="InterPro" id="IPR023828">
    <property type="entry name" value="Peptidase_S8_Ser-AS"/>
</dbReference>
<dbReference type="PROSITE" id="PS00136">
    <property type="entry name" value="SUBTILASE_ASP"/>
    <property type="match status" value="1"/>
</dbReference>
<name>A0A822ZQF0_NELNU</name>
<keyword evidence="5 9" id="KW-0378">Hydrolase</keyword>
<keyword evidence="7" id="KW-0325">Glycoprotein</keyword>
<evidence type="ECO:0000256" key="5">
    <source>
        <dbReference type="ARBA" id="ARBA00022801"/>
    </source>
</evidence>
<dbReference type="InterPro" id="IPR037045">
    <property type="entry name" value="S8pro/Inhibitor_I9_sf"/>
</dbReference>
<dbReference type="InterPro" id="IPR000209">
    <property type="entry name" value="Peptidase_S8/S53_dom"/>
</dbReference>
<dbReference type="Pfam" id="PF00082">
    <property type="entry name" value="Peptidase_S8"/>
    <property type="match status" value="1"/>
</dbReference>
<dbReference type="InterPro" id="IPR010259">
    <property type="entry name" value="S8pro/Inhibitor_I9"/>
</dbReference>
<dbReference type="GO" id="GO:0004252">
    <property type="term" value="F:serine-type endopeptidase activity"/>
    <property type="evidence" value="ECO:0007669"/>
    <property type="project" value="UniProtKB-UniRule"/>
</dbReference>
<dbReference type="CDD" id="cd04852">
    <property type="entry name" value="Peptidases_S8_3"/>
    <property type="match status" value="1"/>
</dbReference>
<dbReference type="SUPFAM" id="SSF52743">
    <property type="entry name" value="Subtilisin-like"/>
    <property type="match status" value="1"/>
</dbReference>
<feature type="domain" description="Subtilisin-like protease fibronectin type-III" evidence="15">
    <location>
        <begin position="595"/>
        <end position="693"/>
    </location>
</feature>
<dbReference type="GO" id="GO:0005576">
    <property type="term" value="C:extracellular region"/>
    <property type="evidence" value="ECO:0007669"/>
    <property type="project" value="UniProtKB-SubCell"/>
</dbReference>
<dbReference type="EMBL" id="DUZY01000007">
    <property type="protein sequence ID" value="DAD45579.1"/>
    <property type="molecule type" value="Genomic_DNA"/>
</dbReference>
<dbReference type="InterPro" id="IPR015500">
    <property type="entry name" value="Peptidase_S8_subtilisin-rel"/>
</dbReference>
<gene>
    <name evidence="16" type="ORF">HUJ06_003809</name>
</gene>
<evidence type="ECO:0000256" key="1">
    <source>
        <dbReference type="ARBA" id="ARBA00004613"/>
    </source>
</evidence>
<dbReference type="Pfam" id="PF02225">
    <property type="entry name" value="PA"/>
    <property type="match status" value="1"/>
</dbReference>
<comment type="similarity">
    <text evidence="2 9 10">Belongs to the peptidase S8 family.</text>
</comment>
<dbReference type="InterPro" id="IPR045051">
    <property type="entry name" value="SBT"/>
</dbReference>
<evidence type="ECO:0000313" key="17">
    <source>
        <dbReference type="Proteomes" id="UP000607653"/>
    </source>
</evidence>
<dbReference type="InterPro" id="IPR041469">
    <property type="entry name" value="Subtilisin-like_FN3"/>
</dbReference>
<dbReference type="Gene3D" id="3.30.70.80">
    <property type="entry name" value="Peptidase S8 propeptide/proteinase inhibitor I9"/>
    <property type="match status" value="1"/>
</dbReference>
<dbReference type="PROSITE" id="PS00138">
    <property type="entry name" value="SUBTILASE_SER"/>
    <property type="match status" value="1"/>
</dbReference>
<dbReference type="AlphaFoldDB" id="A0A822ZQF0"/>
<keyword evidence="17" id="KW-1185">Reference proteome</keyword>
<dbReference type="Proteomes" id="UP000607653">
    <property type="component" value="Unassembled WGS sequence"/>
</dbReference>
<feature type="domain" description="Peptidase S8/S53" evidence="12">
    <location>
        <begin position="133"/>
        <end position="523"/>
    </location>
</feature>
<dbReference type="InterPro" id="IPR023827">
    <property type="entry name" value="Peptidase_S8_Asp-AS"/>
</dbReference>
<evidence type="ECO:0000259" key="12">
    <source>
        <dbReference type="Pfam" id="PF00082"/>
    </source>
</evidence>
<evidence type="ECO:0000259" key="13">
    <source>
        <dbReference type="Pfam" id="PF02225"/>
    </source>
</evidence>
<dbReference type="InterPro" id="IPR003137">
    <property type="entry name" value="PA_domain"/>
</dbReference>
<feature type="active site" description="Charge relay system" evidence="8 9">
    <location>
        <position position="476"/>
    </location>
</feature>
<dbReference type="GO" id="GO:0006508">
    <property type="term" value="P:proteolysis"/>
    <property type="evidence" value="ECO:0007669"/>
    <property type="project" value="UniProtKB-KW"/>
</dbReference>
<evidence type="ECO:0000259" key="15">
    <source>
        <dbReference type="Pfam" id="PF17766"/>
    </source>
</evidence>
<dbReference type="InterPro" id="IPR022398">
    <property type="entry name" value="Peptidase_S8_His-AS"/>
</dbReference>
<evidence type="ECO:0000256" key="11">
    <source>
        <dbReference type="SAM" id="SignalP"/>
    </source>
</evidence>
<evidence type="ECO:0000256" key="8">
    <source>
        <dbReference type="PIRSR" id="PIRSR615500-1"/>
    </source>
</evidence>
<reference evidence="16 17" key="1">
    <citation type="journal article" date="2020" name="Mol. Biol. Evol.">
        <title>Distinct Expression and Methylation Patterns for Genes with Different Fates following a Single Whole-Genome Duplication in Flowering Plants.</title>
        <authorList>
            <person name="Shi T."/>
            <person name="Rahmani R.S."/>
            <person name="Gugger P.F."/>
            <person name="Wang M."/>
            <person name="Li H."/>
            <person name="Zhang Y."/>
            <person name="Li Z."/>
            <person name="Wang Q."/>
            <person name="Van de Peer Y."/>
            <person name="Marchal K."/>
            <person name="Chen J."/>
        </authorList>
    </citation>
    <scope>NUCLEOTIDE SEQUENCE [LARGE SCALE GENOMIC DNA]</scope>
    <source>
        <tissue evidence="16">Leaf</tissue>
    </source>
</reference>
<dbReference type="PROSITE" id="PS51892">
    <property type="entry name" value="SUBTILASE"/>
    <property type="match status" value="1"/>
</dbReference>
<organism evidence="16 17">
    <name type="scientific">Nelumbo nucifera</name>
    <name type="common">Sacred lotus</name>
    <dbReference type="NCBI Taxonomy" id="4432"/>
    <lineage>
        <taxon>Eukaryota</taxon>
        <taxon>Viridiplantae</taxon>
        <taxon>Streptophyta</taxon>
        <taxon>Embryophyta</taxon>
        <taxon>Tracheophyta</taxon>
        <taxon>Spermatophyta</taxon>
        <taxon>Magnoliopsida</taxon>
        <taxon>Proteales</taxon>
        <taxon>Nelumbonaceae</taxon>
        <taxon>Nelumbo</taxon>
    </lineage>
</organism>
<dbReference type="Gene3D" id="3.40.50.200">
    <property type="entry name" value="Peptidase S8/S53 domain"/>
    <property type="match status" value="2"/>
</dbReference>
<dbReference type="InterPro" id="IPR036852">
    <property type="entry name" value="Peptidase_S8/S53_dom_sf"/>
</dbReference>
<keyword evidence="6 9" id="KW-0720">Serine protease</keyword>
<dbReference type="FunFam" id="3.30.70.80:FF:000003">
    <property type="entry name" value="Subtilisin-like protease SBT1.9"/>
    <property type="match status" value="1"/>
</dbReference>
<feature type="active site" description="Charge relay system" evidence="8 9">
    <location>
        <position position="142"/>
    </location>
</feature>
<evidence type="ECO:0008006" key="18">
    <source>
        <dbReference type="Google" id="ProtNLM"/>
    </source>
</evidence>
<feature type="domain" description="PA" evidence="13">
    <location>
        <begin position="312"/>
        <end position="386"/>
    </location>
</feature>
<evidence type="ECO:0000256" key="3">
    <source>
        <dbReference type="ARBA" id="ARBA00022670"/>
    </source>
</evidence>
<accession>A0A822ZQF0</accession>
<comment type="caution">
    <text evidence="16">The sequence shown here is derived from an EMBL/GenBank/DDBJ whole genome shotgun (WGS) entry which is preliminary data.</text>
</comment>
<evidence type="ECO:0000313" key="16">
    <source>
        <dbReference type="EMBL" id="DAD45579.1"/>
    </source>
</evidence>
<proteinExistence type="inferred from homology"/>